<organism evidence="1 2">
    <name type="scientific">Enterocloster bolteae</name>
    <dbReference type="NCBI Taxonomy" id="208479"/>
    <lineage>
        <taxon>Bacteria</taxon>
        <taxon>Bacillati</taxon>
        <taxon>Bacillota</taxon>
        <taxon>Clostridia</taxon>
        <taxon>Lachnospirales</taxon>
        <taxon>Lachnospiraceae</taxon>
        <taxon>Enterocloster</taxon>
    </lineage>
</organism>
<dbReference type="AlphaFoldDB" id="A0A412Z4W7"/>
<dbReference type="RefSeq" id="WP_002564467.1">
    <property type="nucleotide sequence ID" value="NZ_CABKUK010000001.1"/>
</dbReference>
<dbReference type="Proteomes" id="UP000284543">
    <property type="component" value="Unassembled WGS sequence"/>
</dbReference>
<dbReference type="EMBL" id="QRZM01000006">
    <property type="protein sequence ID" value="RGV74898.1"/>
    <property type="molecule type" value="Genomic_DNA"/>
</dbReference>
<evidence type="ECO:0008006" key="3">
    <source>
        <dbReference type="Google" id="ProtNLM"/>
    </source>
</evidence>
<evidence type="ECO:0000313" key="1">
    <source>
        <dbReference type="EMBL" id="RGV74898.1"/>
    </source>
</evidence>
<gene>
    <name evidence="1" type="ORF">DWW02_16335</name>
</gene>
<sequence length="123" mass="14367">MVKPISYISYGENEKKIIKAGIVEIRKVLMGNDKNKKRSLLFALDWFMDPYFKQDISDIHNELVELLQTVVISSTDDDVSEDALQLLCDYEWPPFEILEKNINRVSQRLKPDVLYAVNMDKEI</sequence>
<dbReference type="KEGG" id="cbol:CGC65_16395"/>
<protein>
    <recommendedName>
        <fullName evidence="3">Immunity protein 30 domain-containing protein</fullName>
    </recommendedName>
</protein>
<evidence type="ECO:0000313" key="2">
    <source>
        <dbReference type="Proteomes" id="UP000284543"/>
    </source>
</evidence>
<reference evidence="1 2" key="1">
    <citation type="submission" date="2018-08" db="EMBL/GenBank/DDBJ databases">
        <title>A genome reference for cultivated species of the human gut microbiota.</title>
        <authorList>
            <person name="Zou Y."/>
            <person name="Xue W."/>
            <person name="Luo G."/>
        </authorList>
    </citation>
    <scope>NUCLEOTIDE SEQUENCE [LARGE SCALE GENOMIC DNA]</scope>
    <source>
        <strain evidence="1 2">AF14-18</strain>
    </source>
</reference>
<accession>A0A412Z4W7</accession>
<proteinExistence type="predicted"/>
<name>A0A412Z4W7_9FIRM</name>
<comment type="caution">
    <text evidence="1">The sequence shown here is derived from an EMBL/GenBank/DDBJ whole genome shotgun (WGS) entry which is preliminary data.</text>
</comment>